<gene>
    <name evidence="1" type="ORF">J2Z76_001968</name>
</gene>
<evidence type="ECO:0000313" key="1">
    <source>
        <dbReference type="EMBL" id="MBP1926104.1"/>
    </source>
</evidence>
<sequence>MKKFNCNTNLISDGYVKFYNFDDLYENYESLLRNQEYKYNNNHNFCCDRYLLATVVGCIEGNIKIDVESNSWYIWFGQYHAGYKVDSNKKFPYILLSIYEFIKNHDEYYNFIKKYYDLWHCVPKYENLEFFYDEFHIMDMQDNYKNLLTTMNRDLKIAKKNMDNCIIMTYEILYSSLLKLFFSQKMYNLN</sequence>
<evidence type="ECO:0000313" key="2">
    <source>
        <dbReference type="Proteomes" id="UP001519342"/>
    </source>
</evidence>
<dbReference type="EMBL" id="JAGGKS010000005">
    <property type="protein sequence ID" value="MBP1926104.1"/>
    <property type="molecule type" value="Genomic_DNA"/>
</dbReference>
<organism evidence="1 2">
    <name type="scientific">Sedimentibacter acidaminivorans</name>
    <dbReference type="NCBI Taxonomy" id="913099"/>
    <lineage>
        <taxon>Bacteria</taxon>
        <taxon>Bacillati</taxon>
        <taxon>Bacillota</taxon>
        <taxon>Tissierellia</taxon>
        <taxon>Sedimentibacter</taxon>
    </lineage>
</organism>
<dbReference type="Proteomes" id="UP001519342">
    <property type="component" value="Unassembled WGS sequence"/>
</dbReference>
<reference evidence="1 2" key="1">
    <citation type="submission" date="2021-03" db="EMBL/GenBank/DDBJ databases">
        <title>Genomic Encyclopedia of Type Strains, Phase IV (KMG-IV): sequencing the most valuable type-strain genomes for metagenomic binning, comparative biology and taxonomic classification.</title>
        <authorList>
            <person name="Goeker M."/>
        </authorList>
    </citation>
    <scope>NUCLEOTIDE SEQUENCE [LARGE SCALE GENOMIC DNA]</scope>
    <source>
        <strain evidence="1 2">DSM 24004</strain>
    </source>
</reference>
<keyword evidence="2" id="KW-1185">Reference proteome</keyword>
<comment type="caution">
    <text evidence="1">The sequence shown here is derived from an EMBL/GenBank/DDBJ whole genome shotgun (WGS) entry which is preliminary data.</text>
</comment>
<proteinExistence type="predicted"/>
<accession>A0ABS4GEJ4</accession>
<dbReference type="RefSeq" id="WP_209511836.1">
    <property type="nucleotide sequence ID" value="NZ_JAGGKS010000005.1"/>
</dbReference>
<name>A0ABS4GEJ4_9FIRM</name>
<protein>
    <submittedName>
        <fullName evidence="1">Uncharacterized protein</fullName>
    </submittedName>
</protein>